<evidence type="ECO:0000256" key="2">
    <source>
        <dbReference type="ARBA" id="ARBA00022630"/>
    </source>
</evidence>
<dbReference type="GO" id="GO:0050661">
    <property type="term" value="F:NADP binding"/>
    <property type="evidence" value="ECO:0007669"/>
    <property type="project" value="InterPro"/>
</dbReference>
<keyword evidence="3" id="KW-0274">FAD</keyword>
<evidence type="ECO:0000313" key="6">
    <source>
        <dbReference type="EMBL" id="KAF4696522.1"/>
    </source>
</evidence>
<comment type="similarity">
    <text evidence="1">Belongs to the FMO family.</text>
</comment>
<dbReference type="GO" id="GO:0004499">
    <property type="term" value="F:N,N-dimethylaniline monooxygenase activity"/>
    <property type="evidence" value="ECO:0007669"/>
    <property type="project" value="InterPro"/>
</dbReference>
<dbReference type="InterPro" id="IPR020946">
    <property type="entry name" value="Flavin_mOase-like"/>
</dbReference>
<dbReference type="InterPro" id="IPR050346">
    <property type="entry name" value="FMO-like"/>
</dbReference>
<evidence type="ECO:0000256" key="1">
    <source>
        <dbReference type="ARBA" id="ARBA00009183"/>
    </source>
</evidence>
<keyword evidence="4" id="KW-0521">NADP</keyword>
<organism evidence="6 7">
    <name type="scientific">Perkinsus olseni</name>
    <name type="common">Perkinsus atlanticus</name>
    <dbReference type="NCBI Taxonomy" id="32597"/>
    <lineage>
        <taxon>Eukaryota</taxon>
        <taxon>Sar</taxon>
        <taxon>Alveolata</taxon>
        <taxon>Perkinsozoa</taxon>
        <taxon>Perkinsea</taxon>
        <taxon>Perkinsida</taxon>
        <taxon>Perkinsidae</taxon>
        <taxon>Perkinsus</taxon>
    </lineage>
</organism>
<evidence type="ECO:0000256" key="4">
    <source>
        <dbReference type="ARBA" id="ARBA00022857"/>
    </source>
</evidence>
<dbReference type="Gene3D" id="3.50.50.60">
    <property type="entry name" value="FAD/NAD(P)-binding domain"/>
    <property type="match status" value="3"/>
</dbReference>
<keyword evidence="2" id="KW-0285">Flavoprotein</keyword>
<keyword evidence="5" id="KW-0560">Oxidoreductase</keyword>
<dbReference type="PANTHER" id="PTHR23023">
    <property type="entry name" value="DIMETHYLANILINE MONOOXYGENASE"/>
    <property type="match status" value="1"/>
</dbReference>
<evidence type="ECO:0000256" key="3">
    <source>
        <dbReference type="ARBA" id="ARBA00022827"/>
    </source>
</evidence>
<sequence>MGECTNSSGSGQTVCVIGGGVSGIVTLRTLLAEGFDVTLFEARSRVGGVWSTGYVGQGAQSPSWFYEFSEFPVGDRYPLFMKKEDLCSYIDDYVSHFKLGPHIRCNVLVKDLENLAGKAWRVTTEDGQQRVFDKVVICTGLFRKKHIPDFPGMDQTKVKVFHSSDCSDRSAFTGKDVVFVGYGKSTLDLMNELKDEVKSTTFLFREKLWPVPLALCRISIAQVVFCRAFQWVIPPYYTEARPWSILHRLLSALWWWLWEHILDWQHGLSAAGMRPELPCMQNMFRNQFVVPEGTYSRIASGDIKARQATITSFTKSGILLNTGEEISCDGVVFECKEKLICDKGEGPWLYRHIVHPDFMHLAFVGWASTNIAINMTDDIMNYHLWAATHVPPMPRRPGAVRFYVLPYHDQLIEDLGVSKYLHGGILEDFKCYYPATYRRLTVCVIGGGVSGIVTLRTLLAEGFDVTLLEARSRVGGVWSTGYVGQGAQVPSWFYEFSEFPVGDRYPLFMKKEDLCNYIDDYVSHFKLGSHIRCNVLVKEIENLDGKAWRVTTEDGHQRVFDKVVICTGLFRKKHIPNSPGMDQTKVKVFHSSDCSDRSAFTGKDVVFVGYGKSTLDLMNELKDEVKSTTFVYREKRWPLPGNLWKISIIHVMFCRAFEWLLPSYYTEDRPRSSLYNLFTAVWWWLWEHILDWQHGLSAAGMRPDSPFVGDIFHNQFVPALRPRWRSFPSECKEKLICDKGEGPWLYRHIVHPDFMHLAFVGWASISTAINMTDDIMKYRLWAATHVPPMPRRFGAVRFYVLPYHDQLIEDLGVSKYLHGGILEDFQVLLSSNLSSLGEVEALSTDRVDGARGMGGQTVCVIGGGVSGIVTLRTLLAEGFDVTLLEARSRVGGVWSTGYVGQGAQSPSWFYEFSEFPVGDRYPLFMKKEDLCSYIDDYVSHFKLGPHIRCNVLVKDLENLDGKAWRVTTEDGHQRVFDKVVICTGLFRKKHIPDFPGMDQTKVKVFHSSDCSDRSAFTGKDVVFVGYGKSTLDLMNELKDEVKSTTFVYREKRWPLPGNLWKISIIHVMFCRAFEWLLPSYYTEDKPRSSLYKLFTAVWWWLWEHILDWQHGLSAAGMRPDSPFVEDIFHNQFVVPEGTYERIAAGEINAKQATIAEFTKDGVILSTGEQICCDAVVLGTGFEAAMEILPSECKEKLICDKGEGPWLYRHIVHPDFMHLAFVGWASTNISISTSTLQALWLAALWKGRISATASDMRHDIAKYRRWALERIPPTPQRPCTIFLYIDLYHDQLIEDLGVSKYLHGGLFDDFILYYPATYRPLLAQSSSGQVHELSIDRASPKPSTQ</sequence>
<name>A0A7J6PKL3_PEROL</name>
<dbReference type="OrthoDB" id="66881at2759"/>
<accession>A0A7J6PKL3</accession>
<comment type="caution">
    <text evidence="6">The sequence shown here is derived from an EMBL/GenBank/DDBJ whole genome shotgun (WGS) entry which is preliminary data.</text>
</comment>
<reference evidence="6 7" key="1">
    <citation type="submission" date="2020-04" db="EMBL/GenBank/DDBJ databases">
        <title>Perkinsus olseni comparative genomics.</title>
        <authorList>
            <person name="Bogema D.R."/>
        </authorList>
    </citation>
    <scope>NUCLEOTIDE SEQUENCE [LARGE SCALE GENOMIC DNA]</scope>
    <source>
        <strain evidence="6">00978-12</strain>
    </source>
</reference>
<dbReference type="PRINTS" id="PR00370">
    <property type="entry name" value="FMOXYGENASE"/>
</dbReference>
<keyword evidence="6" id="KW-0503">Monooxygenase</keyword>
<dbReference type="EMBL" id="JABANP010000010">
    <property type="protein sequence ID" value="KAF4696522.1"/>
    <property type="molecule type" value="Genomic_DNA"/>
</dbReference>
<proteinExistence type="inferred from homology"/>
<evidence type="ECO:0000313" key="7">
    <source>
        <dbReference type="Proteomes" id="UP000541610"/>
    </source>
</evidence>
<gene>
    <name evidence="6" type="primary">FMO1_1</name>
    <name evidence="6" type="ORF">FOZ60_000211</name>
</gene>
<dbReference type="GO" id="GO:0050660">
    <property type="term" value="F:flavin adenine dinucleotide binding"/>
    <property type="evidence" value="ECO:0007669"/>
    <property type="project" value="InterPro"/>
</dbReference>
<dbReference type="InterPro" id="IPR000960">
    <property type="entry name" value="Flavin_mOase"/>
</dbReference>
<dbReference type="Pfam" id="PF00743">
    <property type="entry name" value="FMO-like"/>
    <property type="match status" value="3"/>
</dbReference>
<dbReference type="SUPFAM" id="SSF51905">
    <property type="entry name" value="FAD/NAD(P)-binding domain"/>
    <property type="match status" value="4"/>
</dbReference>
<evidence type="ECO:0000256" key="5">
    <source>
        <dbReference type="ARBA" id="ARBA00023002"/>
    </source>
</evidence>
<dbReference type="InterPro" id="IPR036188">
    <property type="entry name" value="FAD/NAD-bd_sf"/>
</dbReference>
<protein>
    <submittedName>
        <fullName evidence="6">Monooxygenase</fullName>
    </submittedName>
</protein>
<dbReference type="Proteomes" id="UP000541610">
    <property type="component" value="Unassembled WGS sequence"/>
</dbReference>